<organism evidence="6 7">
    <name type="scientific">Coniochaeta ligniaria NRRL 30616</name>
    <dbReference type="NCBI Taxonomy" id="1408157"/>
    <lineage>
        <taxon>Eukaryota</taxon>
        <taxon>Fungi</taxon>
        <taxon>Dikarya</taxon>
        <taxon>Ascomycota</taxon>
        <taxon>Pezizomycotina</taxon>
        <taxon>Sordariomycetes</taxon>
        <taxon>Sordariomycetidae</taxon>
        <taxon>Coniochaetales</taxon>
        <taxon>Coniochaetaceae</taxon>
        <taxon>Coniochaeta</taxon>
    </lineage>
</organism>
<dbReference type="EMBL" id="KV875094">
    <property type="protein sequence ID" value="OIW33533.1"/>
    <property type="molecule type" value="Genomic_DNA"/>
</dbReference>
<reference evidence="6 7" key="1">
    <citation type="submission" date="2016-10" db="EMBL/GenBank/DDBJ databases">
        <title>Draft genome sequence of Coniochaeta ligniaria NRRL30616, a lignocellulolytic fungus for bioabatement of inhibitors in plant biomass hydrolysates.</title>
        <authorList>
            <consortium name="DOE Joint Genome Institute"/>
            <person name="Jimenez D.J."/>
            <person name="Hector R.E."/>
            <person name="Riley R."/>
            <person name="Sun H."/>
            <person name="Grigoriev I.V."/>
            <person name="Van Elsas J.D."/>
            <person name="Nichols N.N."/>
        </authorList>
    </citation>
    <scope>NUCLEOTIDE SEQUENCE [LARGE SCALE GENOMIC DNA]</scope>
    <source>
        <strain evidence="6 7">NRRL 30616</strain>
    </source>
</reference>
<evidence type="ECO:0000256" key="5">
    <source>
        <dbReference type="SAM" id="Phobius"/>
    </source>
</evidence>
<keyword evidence="7" id="KW-1185">Reference proteome</keyword>
<accession>A0A1J7J229</accession>
<dbReference type="SUPFAM" id="SSF161084">
    <property type="entry name" value="MAPEG domain-like"/>
    <property type="match status" value="1"/>
</dbReference>
<feature type="transmembrane region" description="Helical" evidence="5">
    <location>
        <begin position="12"/>
        <end position="32"/>
    </location>
</feature>
<keyword evidence="4 5" id="KW-0472">Membrane</keyword>
<dbReference type="Gene3D" id="1.20.120.550">
    <property type="entry name" value="Membrane associated eicosanoid/glutathione metabolism-like domain"/>
    <property type="match status" value="1"/>
</dbReference>
<name>A0A1J7J229_9PEZI</name>
<proteinExistence type="predicted"/>
<sequence>MAALFDHVGFDLAYYTVPAAFVLLFAPHMYAVQLAGKNHDLTIRGKMVDNVVQDEGVPKKVRQRIIRAEAATANGLETIGLYAAAVVAAKVAGVETGAINSLAVAYLASRAVYNYLYVIAQDDAGRASYRSVAWCVGIGIVFTLFIKAGNAGNAPRP</sequence>
<evidence type="ECO:0000256" key="2">
    <source>
        <dbReference type="ARBA" id="ARBA00022692"/>
    </source>
</evidence>
<protein>
    <recommendedName>
        <fullName evidence="8">MAPEG family protein</fullName>
    </recommendedName>
</protein>
<evidence type="ECO:0000256" key="1">
    <source>
        <dbReference type="ARBA" id="ARBA00004370"/>
    </source>
</evidence>
<dbReference type="Proteomes" id="UP000182658">
    <property type="component" value="Unassembled WGS sequence"/>
</dbReference>
<dbReference type="GO" id="GO:0016020">
    <property type="term" value="C:membrane"/>
    <property type="evidence" value="ECO:0007669"/>
    <property type="project" value="UniProtKB-SubCell"/>
</dbReference>
<evidence type="ECO:0000256" key="3">
    <source>
        <dbReference type="ARBA" id="ARBA00022989"/>
    </source>
</evidence>
<gene>
    <name evidence="6" type="ORF">CONLIGDRAFT_711423</name>
</gene>
<dbReference type="InterPro" id="IPR001129">
    <property type="entry name" value="Membr-assoc_MAPEG"/>
</dbReference>
<dbReference type="InterPro" id="IPR023352">
    <property type="entry name" value="MAPEG-like_dom_sf"/>
</dbReference>
<dbReference type="Pfam" id="PF01124">
    <property type="entry name" value="MAPEG"/>
    <property type="match status" value="1"/>
</dbReference>
<feature type="transmembrane region" description="Helical" evidence="5">
    <location>
        <begin position="131"/>
        <end position="149"/>
    </location>
</feature>
<evidence type="ECO:0000313" key="6">
    <source>
        <dbReference type="EMBL" id="OIW33533.1"/>
    </source>
</evidence>
<dbReference type="PANTHER" id="PTHR35371">
    <property type="entry name" value="INNER MEMBRANE PROTEIN"/>
    <property type="match status" value="1"/>
</dbReference>
<comment type="subcellular location">
    <subcellularLocation>
        <location evidence="1">Membrane</location>
    </subcellularLocation>
</comment>
<keyword evidence="2 5" id="KW-0812">Transmembrane</keyword>
<dbReference type="AlphaFoldDB" id="A0A1J7J229"/>
<evidence type="ECO:0000313" key="7">
    <source>
        <dbReference type="Proteomes" id="UP000182658"/>
    </source>
</evidence>
<evidence type="ECO:0000256" key="4">
    <source>
        <dbReference type="ARBA" id="ARBA00023136"/>
    </source>
</evidence>
<dbReference type="PANTHER" id="PTHR35371:SF1">
    <property type="entry name" value="BLR7753 PROTEIN"/>
    <property type="match status" value="1"/>
</dbReference>
<evidence type="ECO:0008006" key="8">
    <source>
        <dbReference type="Google" id="ProtNLM"/>
    </source>
</evidence>
<dbReference type="OrthoDB" id="2122304at2759"/>
<dbReference type="InParanoid" id="A0A1J7J229"/>
<keyword evidence="3 5" id="KW-1133">Transmembrane helix</keyword>